<evidence type="ECO:0000313" key="2">
    <source>
        <dbReference type="EMBL" id="KAH7124063.1"/>
    </source>
</evidence>
<dbReference type="SUPFAM" id="SSF53474">
    <property type="entry name" value="alpha/beta-Hydrolases"/>
    <property type="match status" value="1"/>
</dbReference>
<dbReference type="PANTHER" id="PTHR42044">
    <property type="entry name" value="DUF676 DOMAIN-CONTAINING PROTEIN-RELATED"/>
    <property type="match status" value="1"/>
</dbReference>
<organism evidence="2 3">
    <name type="scientific">Dendryphion nanum</name>
    <dbReference type="NCBI Taxonomy" id="256645"/>
    <lineage>
        <taxon>Eukaryota</taxon>
        <taxon>Fungi</taxon>
        <taxon>Dikarya</taxon>
        <taxon>Ascomycota</taxon>
        <taxon>Pezizomycotina</taxon>
        <taxon>Dothideomycetes</taxon>
        <taxon>Pleosporomycetidae</taxon>
        <taxon>Pleosporales</taxon>
        <taxon>Torulaceae</taxon>
        <taxon>Dendryphion</taxon>
    </lineage>
</organism>
<dbReference type="Proteomes" id="UP000700596">
    <property type="component" value="Unassembled WGS sequence"/>
</dbReference>
<gene>
    <name evidence="2" type="ORF">B0J11DRAFT_568956</name>
</gene>
<protein>
    <submittedName>
        <fullName evidence="2">Uncharacterized protein</fullName>
    </submittedName>
</protein>
<keyword evidence="1" id="KW-0812">Transmembrane</keyword>
<keyword evidence="1" id="KW-1133">Transmembrane helix</keyword>
<dbReference type="OrthoDB" id="202545at2759"/>
<feature type="transmembrane region" description="Helical" evidence="1">
    <location>
        <begin position="98"/>
        <end position="116"/>
    </location>
</feature>
<reference evidence="2" key="1">
    <citation type="journal article" date="2021" name="Nat. Commun.">
        <title>Genetic determinants of endophytism in the Arabidopsis root mycobiome.</title>
        <authorList>
            <person name="Mesny F."/>
            <person name="Miyauchi S."/>
            <person name="Thiergart T."/>
            <person name="Pickel B."/>
            <person name="Atanasova L."/>
            <person name="Karlsson M."/>
            <person name="Huettel B."/>
            <person name="Barry K.W."/>
            <person name="Haridas S."/>
            <person name="Chen C."/>
            <person name="Bauer D."/>
            <person name="Andreopoulos W."/>
            <person name="Pangilinan J."/>
            <person name="LaButti K."/>
            <person name="Riley R."/>
            <person name="Lipzen A."/>
            <person name="Clum A."/>
            <person name="Drula E."/>
            <person name="Henrissat B."/>
            <person name="Kohler A."/>
            <person name="Grigoriev I.V."/>
            <person name="Martin F.M."/>
            <person name="Hacquard S."/>
        </authorList>
    </citation>
    <scope>NUCLEOTIDE SEQUENCE</scope>
    <source>
        <strain evidence="2">MPI-CAGE-CH-0243</strain>
    </source>
</reference>
<keyword evidence="1" id="KW-0472">Membrane</keyword>
<accession>A0A9P9DRI1</accession>
<evidence type="ECO:0000256" key="1">
    <source>
        <dbReference type="SAM" id="Phobius"/>
    </source>
</evidence>
<keyword evidence="3" id="KW-1185">Reference proteome</keyword>
<dbReference type="InterPro" id="IPR029058">
    <property type="entry name" value="AB_hydrolase_fold"/>
</dbReference>
<feature type="transmembrane region" description="Helical" evidence="1">
    <location>
        <begin position="67"/>
        <end position="92"/>
    </location>
</feature>
<dbReference type="PANTHER" id="PTHR42044:SF2">
    <property type="entry name" value="DUF676 DOMAIN-CONTAINING PROTEIN"/>
    <property type="match status" value="1"/>
</dbReference>
<sequence length="452" mass="51043">MSVKLVPSQSGKPAESPLPYTGNPLYLCWYDVLLFWRCSWSVVGIVLPLSPWPCGPLDELYPSIQNLICLALHGFLIVLQVLFLASLPILVAFPVGTAFIYVAAVMVVNFSVSWLLNGHDSVHRSKVHLGNDAQEHDDEFWIYLNGVSVGQVTSPFLRVCLNSLGTRKHWLQGNLDRLALTFRRPITGVHNRTYGIIFDLIQCIIERNFCYATFDVRNSYLLIKDCLLQEQHKKVILILHSQGGIEGSLILDWLLSELPHDLLQKLEIYTFGSAANHFNNPHRISAYVEASRSPTVTARNDKAVRHIEHYATDGDFVARWGVLGFSRMENRYMGRVFIRSGMGHLLNQHYLNMMFPLGKDQRTLESNPFMDGEVDFSSDGAVDKARDGIFETMLNGGNGAVTAIVEDMHSPVEPVSLSRAESILEAKLAQKKPKVRDFSRLWEYRDGKKPEN</sequence>
<name>A0A9P9DRI1_9PLEO</name>
<evidence type="ECO:0000313" key="3">
    <source>
        <dbReference type="Proteomes" id="UP000700596"/>
    </source>
</evidence>
<comment type="caution">
    <text evidence="2">The sequence shown here is derived from an EMBL/GenBank/DDBJ whole genome shotgun (WGS) entry which is preliminary data.</text>
</comment>
<proteinExistence type="predicted"/>
<feature type="transmembrane region" description="Helical" evidence="1">
    <location>
        <begin position="34"/>
        <end position="55"/>
    </location>
</feature>
<dbReference type="AlphaFoldDB" id="A0A9P9DRI1"/>
<dbReference type="EMBL" id="JAGMWT010000008">
    <property type="protein sequence ID" value="KAH7124063.1"/>
    <property type="molecule type" value="Genomic_DNA"/>
</dbReference>